<comment type="caution">
    <text evidence="13">The sequence shown here is derived from an EMBL/GenBank/DDBJ whole genome shotgun (WGS) entry which is preliminary data.</text>
</comment>
<feature type="compositionally biased region" description="Polar residues" evidence="12">
    <location>
        <begin position="198"/>
        <end position="209"/>
    </location>
</feature>
<dbReference type="AlphaFoldDB" id="A0A2T7PH41"/>
<dbReference type="Pfam" id="PF03901">
    <property type="entry name" value="Glyco_transf_22"/>
    <property type="match status" value="2"/>
</dbReference>
<proteinExistence type="inferred from homology"/>
<evidence type="ECO:0000256" key="7">
    <source>
        <dbReference type="ARBA" id="ARBA00022824"/>
    </source>
</evidence>
<keyword evidence="6 11" id="KW-0812">Transmembrane</keyword>
<evidence type="ECO:0000256" key="11">
    <source>
        <dbReference type="RuleBase" id="RU363075"/>
    </source>
</evidence>
<evidence type="ECO:0000256" key="4">
    <source>
        <dbReference type="ARBA" id="ARBA00022676"/>
    </source>
</evidence>
<comment type="similarity">
    <text evidence="10">Belongs to the glycosyltransferase 22 family. PIGZ subfamily.</text>
</comment>
<feature type="transmembrane region" description="Helical" evidence="11">
    <location>
        <begin position="154"/>
        <end position="174"/>
    </location>
</feature>
<dbReference type="GO" id="GO:0006506">
    <property type="term" value="P:GPI anchor biosynthetic process"/>
    <property type="evidence" value="ECO:0007669"/>
    <property type="project" value="UniProtKB-KW"/>
</dbReference>
<feature type="compositionally biased region" description="Basic residues" evidence="12">
    <location>
        <begin position="255"/>
        <end position="265"/>
    </location>
</feature>
<evidence type="ECO:0000313" key="13">
    <source>
        <dbReference type="EMBL" id="PVD32745.1"/>
    </source>
</evidence>
<dbReference type="EMBL" id="PZQS01000004">
    <property type="protein sequence ID" value="PVD32745.1"/>
    <property type="molecule type" value="Genomic_DNA"/>
</dbReference>
<feature type="transmembrane region" description="Helical" evidence="11">
    <location>
        <begin position="483"/>
        <end position="502"/>
    </location>
</feature>
<dbReference type="EC" id="2.4.1.-" evidence="11"/>
<dbReference type="OrthoDB" id="6096882at2759"/>
<dbReference type="Proteomes" id="UP000245119">
    <property type="component" value="Linkage Group LG4"/>
</dbReference>
<evidence type="ECO:0000256" key="6">
    <source>
        <dbReference type="ARBA" id="ARBA00022692"/>
    </source>
</evidence>
<dbReference type="InterPro" id="IPR005599">
    <property type="entry name" value="GPI_mannosylTrfase"/>
</dbReference>
<feature type="transmembrane region" description="Helical" evidence="11">
    <location>
        <begin position="14"/>
        <end position="34"/>
    </location>
</feature>
<keyword evidence="3" id="KW-0337">GPI-anchor biosynthesis</keyword>
<keyword evidence="7 11" id="KW-0256">Endoplasmic reticulum</keyword>
<gene>
    <name evidence="13" type="ORF">C0Q70_08190</name>
</gene>
<feature type="compositionally biased region" description="Polar residues" evidence="12">
    <location>
        <begin position="240"/>
        <end position="254"/>
    </location>
</feature>
<keyword evidence="9 11" id="KW-0472">Membrane</keyword>
<keyword evidence="5" id="KW-0808">Transferase</keyword>
<evidence type="ECO:0000256" key="12">
    <source>
        <dbReference type="SAM" id="MobiDB-lite"/>
    </source>
</evidence>
<evidence type="ECO:0000256" key="10">
    <source>
        <dbReference type="ARBA" id="ARBA00038466"/>
    </source>
</evidence>
<dbReference type="GO" id="GO:0005789">
    <property type="term" value="C:endoplasmic reticulum membrane"/>
    <property type="evidence" value="ECO:0007669"/>
    <property type="project" value="UniProtKB-SubCell"/>
</dbReference>
<protein>
    <recommendedName>
        <fullName evidence="11">Mannosyltransferase</fullName>
        <ecNumber evidence="11">2.4.1.-</ecNumber>
    </recommendedName>
</protein>
<name>A0A2T7PH41_POMCA</name>
<evidence type="ECO:0000256" key="5">
    <source>
        <dbReference type="ARBA" id="ARBA00022679"/>
    </source>
</evidence>
<evidence type="ECO:0000256" key="2">
    <source>
        <dbReference type="ARBA" id="ARBA00004687"/>
    </source>
</evidence>
<evidence type="ECO:0000313" key="14">
    <source>
        <dbReference type="Proteomes" id="UP000245119"/>
    </source>
</evidence>
<evidence type="ECO:0000256" key="8">
    <source>
        <dbReference type="ARBA" id="ARBA00022989"/>
    </source>
</evidence>
<dbReference type="PANTHER" id="PTHR22760:SF3">
    <property type="entry name" value="GPI MANNOSYLTRANSFERASE 4"/>
    <property type="match status" value="1"/>
</dbReference>
<feature type="transmembrane region" description="Helical" evidence="11">
    <location>
        <begin position="353"/>
        <end position="370"/>
    </location>
</feature>
<comment type="subcellular location">
    <subcellularLocation>
        <location evidence="1 11">Endoplasmic reticulum membrane</location>
        <topology evidence="1 11">Multi-pass membrane protein</topology>
    </subcellularLocation>
</comment>
<feature type="transmembrane region" description="Helical" evidence="11">
    <location>
        <begin position="320"/>
        <end position="341"/>
    </location>
</feature>
<comment type="pathway">
    <text evidence="2">Glycolipid biosynthesis; glycosylphosphatidylinositol-anchor biosynthesis.</text>
</comment>
<evidence type="ECO:0000256" key="1">
    <source>
        <dbReference type="ARBA" id="ARBA00004477"/>
    </source>
</evidence>
<reference evidence="13 14" key="1">
    <citation type="submission" date="2018-04" db="EMBL/GenBank/DDBJ databases">
        <title>The genome of golden apple snail Pomacea canaliculata provides insight into stress tolerance and invasive adaptation.</title>
        <authorList>
            <person name="Liu C."/>
            <person name="Liu B."/>
            <person name="Ren Y."/>
            <person name="Zhang Y."/>
            <person name="Wang H."/>
            <person name="Li S."/>
            <person name="Jiang F."/>
            <person name="Yin L."/>
            <person name="Zhang G."/>
            <person name="Qian W."/>
            <person name="Fan W."/>
        </authorList>
    </citation>
    <scope>NUCLEOTIDE SEQUENCE [LARGE SCALE GENOMIC DNA]</scope>
    <source>
        <strain evidence="13">SZHN2017</strain>
        <tissue evidence="13">Muscle</tissue>
    </source>
</reference>
<keyword evidence="8 11" id="KW-1133">Transmembrane helix</keyword>
<keyword evidence="4 11" id="KW-0328">Glycosyltransferase</keyword>
<organism evidence="13 14">
    <name type="scientific">Pomacea canaliculata</name>
    <name type="common">Golden apple snail</name>
    <dbReference type="NCBI Taxonomy" id="400727"/>
    <lineage>
        <taxon>Eukaryota</taxon>
        <taxon>Metazoa</taxon>
        <taxon>Spiralia</taxon>
        <taxon>Lophotrochozoa</taxon>
        <taxon>Mollusca</taxon>
        <taxon>Gastropoda</taxon>
        <taxon>Caenogastropoda</taxon>
        <taxon>Architaenioglossa</taxon>
        <taxon>Ampullarioidea</taxon>
        <taxon>Ampullariidae</taxon>
        <taxon>Pomacea</taxon>
    </lineage>
</organism>
<feature type="transmembrane region" description="Helical" evidence="11">
    <location>
        <begin position="413"/>
        <end position="432"/>
    </location>
</feature>
<feature type="region of interest" description="Disordered" evidence="12">
    <location>
        <begin position="198"/>
        <end position="292"/>
    </location>
</feature>
<keyword evidence="14" id="KW-1185">Reference proteome</keyword>
<evidence type="ECO:0000256" key="3">
    <source>
        <dbReference type="ARBA" id="ARBA00022502"/>
    </source>
</evidence>
<accession>A0A2T7PH41</accession>
<dbReference type="PANTHER" id="PTHR22760">
    <property type="entry name" value="GLYCOSYLTRANSFERASE"/>
    <property type="match status" value="1"/>
</dbReference>
<dbReference type="GO" id="GO:0000026">
    <property type="term" value="F:alpha-1,2-mannosyltransferase activity"/>
    <property type="evidence" value="ECO:0007669"/>
    <property type="project" value="TreeGrafter"/>
</dbReference>
<evidence type="ECO:0000256" key="9">
    <source>
        <dbReference type="ARBA" id="ARBA00023136"/>
    </source>
</evidence>
<feature type="compositionally biased region" description="Basic and acidic residues" evidence="12">
    <location>
        <begin position="266"/>
        <end position="275"/>
    </location>
</feature>
<dbReference type="OMA" id="FANGDSC"/>
<sequence length="781" mass="87299">MIFAWLLRRREEDYFPCLFPWVVFVLTLAIRVHYVNQPHNWWVVHPDEIFQSLEVAHSEQYGYGFRPFEFMAPEDGANATLARQVELHHGLYALRSFLVPQAYVTVTWFLHVLGFNFPPFVVWKTAHAVVASTLPLVVYRYVTAVFRSHDTASLAAIFVASCMMLHVFGTHTLLNSLLAPPVFAALTHLHAIVAPSSNTSGVTAGSNCARSRREADDTYDVGRPSSRVQQTSKSKERAAATTTAAFSKIPSQRNSRQRHDRRVRPILRDVLDPNKDTSPSSGTVVDRQTIGSNSAHDSGSLQAFPATHHLSYRSSFTAGAVLGLCCYVRTDVVALGLAVLLPHWRPFSTRYQYVVSGMFGALCGAGVGLLDDFRCYGWGIASPLNWFTFNVQKDLSAVIFGENSPRRYVEGIFFQNAGMASLCVVSVVGTLLSSFNNIAPNTGTRGPDKRSFGPFLRTTTAWVTLLLMYSCKGHKELRFVHNVIVLMLISCASAVHSILLTLRLSRTKSELLLNVTLALFVYSQWRDVVGLTSSSNPSGNKMAFLKFPDIQDVNICLRYVARRPDVRGLFIDKDLYVTGGYTLLRKNVSIFGFCNKNFLEFSMASRRTLPSRLWLGAQRHVSVAYFGDVSNYVSVPNSHYVMKFVLEDRRYNYIVVQKNHGIQYFGPAVFQYGSYEVFKRGDDPATNAYLSQVAATITPVHNATVLEHEGDVLVHHGAWARAAERFKAAMLVQPDRVSLYGPLVVCYRKLGEEDRSQTVMAECWRRFGAAACQATRGITPL</sequence>
<feature type="transmembrane region" description="Helical" evidence="11">
    <location>
        <begin position="120"/>
        <end position="142"/>
    </location>
</feature>